<evidence type="ECO:0000256" key="5">
    <source>
        <dbReference type="ARBA" id="ARBA00023136"/>
    </source>
</evidence>
<dbReference type="InterPro" id="IPR009539">
    <property type="entry name" value="VANGL"/>
</dbReference>
<feature type="transmembrane region" description="Helical" evidence="8">
    <location>
        <begin position="358"/>
        <end position="377"/>
    </location>
</feature>
<evidence type="ECO:0000256" key="4">
    <source>
        <dbReference type="ARBA" id="ARBA00022989"/>
    </source>
</evidence>
<feature type="region of interest" description="Disordered" evidence="7">
    <location>
        <begin position="144"/>
        <end position="178"/>
    </location>
</feature>
<name>A0A481MTM9_SCHMD</name>
<keyword evidence="4 8" id="KW-1133">Transmembrane helix</keyword>
<dbReference type="GO" id="GO:0005886">
    <property type="term" value="C:plasma membrane"/>
    <property type="evidence" value="ECO:0007669"/>
    <property type="project" value="UniProtKB-SubCell"/>
</dbReference>
<feature type="compositionally biased region" description="Low complexity" evidence="7">
    <location>
        <begin position="597"/>
        <end position="611"/>
    </location>
</feature>
<sequence>MDVASEKSVKSGISNKSLLSNRSLDSSRQSTFANRQKSTNKSSTTNSSLLNSYTDYSPQLLPMNNSNDFQMTYTNPTTMNHDQVNLLTKTTIDTNIGSYAFYKMSHNSNINVPNSMKSNWSPYNLMATSSYPILPSQMPPLPALPQINGASSPTVGGNSSSSTYANTTASDENHSHPLYSSKPQHLIHTNDNFQMIQGGQYFTDISQIQNNFNTIPNPNYNNMMDHQSSIINVTNTLVPFQPSPFINQMAPNLKSDWMPSEYNNSAILYSNNSYHQSLTGPGSEATGTTTLLGDDYLGVVGPTGWNNNYLSSQYSNKIQSLTKSKRTGFTPLITAQAPQHPFDHISHRFDCALTTGTGIAICLSLIAFFSPAAMVTLPVTRLIEWPNIKCNVDCESQLISLTIKLILIGAAAYLTFLRNHLCTFCRKKSSYDPLSGLAISQSGTPSNIGIEAGIHYRHHRNYSHTTLPRLTFLRSFLLFLIFIITIVFWLFYGIRMLENSNQRQYSSSVMLASRMTDCLLLVHYLGLVIIFLREMNNETLAVKVLRCPDGETKIYKFKKTSVQLAAIKILKNYLVDFKVYNPFIEAPPRRRAGSRGGQSSRVSSQTGGVSSLPPGNGIGPYQPPPGALGGLAKYKFYDVDGPAPMSNLAPLSKRSLGSPSSLTKCTSHIRRKTASLKSAGTRSQRSCPIMKSTTGRNSNQHNRKANSHTNSNNDRYYEEVEYEKRVAKRRVRLMLASEDAFRNLFRYDENCRNNSNAKLLGAYEAAQAIFSTLLKPLQKFLRTTRQQPRFSMEWVIGHLRNCLNYDLGYRAFLEPFLSQGPVLEDPGYQQQLYIDDEVVTSWILYSDRLVSRNIGDGTVFHLCQGDISLFCTVKSLPNFNLTEEIFPEKCNKFIFKLDSETSV</sequence>
<feature type="transmembrane region" description="Helical" evidence="8">
    <location>
        <begin position="398"/>
        <end position="416"/>
    </location>
</feature>
<comment type="similarity">
    <text evidence="6">Belongs to the Vang family.</text>
</comment>
<dbReference type="AlphaFoldDB" id="A0A481MTM9"/>
<dbReference type="Pfam" id="PF06638">
    <property type="entry name" value="Strabismus"/>
    <property type="match status" value="3"/>
</dbReference>
<feature type="compositionally biased region" description="Low complexity" evidence="7">
    <location>
        <begin position="14"/>
        <end position="30"/>
    </location>
</feature>
<dbReference type="PANTHER" id="PTHR20886">
    <property type="entry name" value="VANG-LIKE PROTEIN"/>
    <property type="match status" value="1"/>
</dbReference>
<keyword evidence="5 8" id="KW-0472">Membrane</keyword>
<keyword evidence="3 8" id="KW-0812">Transmembrane</keyword>
<dbReference type="EMBL" id="MH253617">
    <property type="protein sequence ID" value="QAU32673.1"/>
    <property type="molecule type" value="mRNA"/>
</dbReference>
<comment type="subcellular location">
    <subcellularLocation>
        <location evidence="1">Cell membrane</location>
        <topology evidence="1">Multi-pass membrane protein</topology>
    </subcellularLocation>
</comment>
<protein>
    <submittedName>
        <fullName evidence="9">Vang-3</fullName>
    </submittedName>
</protein>
<evidence type="ECO:0000256" key="3">
    <source>
        <dbReference type="ARBA" id="ARBA00022692"/>
    </source>
</evidence>
<reference evidence="9" key="1">
    <citation type="journal article" date="2018" name="J. ISSAAS">
        <title>Multi-scale coordination of planar cell polarity in planarians.</title>
        <authorList>
            <person name="Vu H.T.-K."/>
            <person name="Mansour S."/>
            <person name="Kuecken M."/>
            <person name="Blasse C."/>
            <person name="Basquin C."/>
            <person name="Azimzadeh J."/>
            <person name="Myers E.W."/>
            <person name="Brusch L."/>
            <person name="Rink J.C."/>
        </authorList>
    </citation>
    <scope>NUCLEOTIDE SEQUENCE</scope>
    <source>
        <strain evidence="9">CIW4</strain>
    </source>
</reference>
<feature type="compositionally biased region" description="Polar residues" evidence="7">
    <location>
        <begin position="675"/>
        <end position="700"/>
    </location>
</feature>
<evidence type="ECO:0000313" key="9">
    <source>
        <dbReference type="EMBL" id="QAU32673.1"/>
    </source>
</evidence>
<keyword evidence="2" id="KW-1003">Cell membrane</keyword>
<proteinExistence type="evidence at transcript level"/>
<feature type="region of interest" description="Disordered" evidence="7">
    <location>
        <begin position="1"/>
        <end position="53"/>
    </location>
</feature>
<evidence type="ECO:0000256" key="7">
    <source>
        <dbReference type="SAM" id="MobiDB-lite"/>
    </source>
</evidence>
<evidence type="ECO:0000256" key="8">
    <source>
        <dbReference type="SAM" id="Phobius"/>
    </source>
</evidence>
<accession>A0A481MTM9</accession>
<evidence type="ECO:0000256" key="2">
    <source>
        <dbReference type="ARBA" id="ARBA00022475"/>
    </source>
</evidence>
<feature type="compositionally biased region" description="Low complexity" evidence="7">
    <location>
        <begin position="151"/>
        <end position="170"/>
    </location>
</feature>
<reference evidence="9" key="2">
    <citation type="submission" date="2018-04" db="EMBL/GenBank/DDBJ databases">
        <authorList>
            <person name="Vu H.T."/>
            <person name="Mansour S."/>
            <person name="Kucken M."/>
            <person name="Blasse C."/>
            <person name="Basquin C."/>
            <person name="Azimzadeh J."/>
            <person name="Myers E.W."/>
            <person name="Brusch L."/>
            <person name="Rink J.C."/>
        </authorList>
    </citation>
    <scope>NUCLEOTIDE SEQUENCE</scope>
    <source>
        <strain evidence="9">CIW4</strain>
    </source>
</reference>
<organism evidence="9">
    <name type="scientific">Schmidtea mediterranea</name>
    <name type="common">Freshwater planarian flatworm</name>
    <dbReference type="NCBI Taxonomy" id="79327"/>
    <lineage>
        <taxon>Eukaryota</taxon>
        <taxon>Metazoa</taxon>
        <taxon>Spiralia</taxon>
        <taxon>Lophotrochozoa</taxon>
        <taxon>Platyhelminthes</taxon>
        <taxon>Rhabditophora</taxon>
        <taxon>Seriata</taxon>
        <taxon>Tricladida</taxon>
        <taxon>Continenticola</taxon>
        <taxon>Geoplanoidea</taxon>
        <taxon>Dugesiidae</taxon>
        <taxon>Schmidtea</taxon>
    </lineage>
</organism>
<feature type="region of interest" description="Disordered" evidence="7">
    <location>
        <begin position="588"/>
        <end position="624"/>
    </location>
</feature>
<evidence type="ECO:0000256" key="6">
    <source>
        <dbReference type="ARBA" id="ARBA00025718"/>
    </source>
</evidence>
<feature type="transmembrane region" description="Helical" evidence="8">
    <location>
        <begin position="472"/>
        <end position="494"/>
    </location>
</feature>
<feature type="compositionally biased region" description="Low complexity" evidence="7">
    <location>
        <begin position="37"/>
        <end position="52"/>
    </location>
</feature>
<evidence type="ECO:0000256" key="1">
    <source>
        <dbReference type="ARBA" id="ARBA00004651"/>
    </source>
</evidence>
<feature type="region of interest" description="Disordered" evidence="7">
    <location>
        <begin position="670"/>
        <end position="714"/>
    </location>
</feature>